<protein>
    <submittedName>
        <fullName evidence="1">Uncharacterized protein</fullName>
    </submittedName>
</protein>
<accession>A0A2P2PD00</accession>
<organism evidence="1">
    <name type="scientific">Rhizophora mucronata</name>
    <name type="common">Asiatic mangrove</name>
    <dbReference type="NCBI Taxonomy" id="61149"/>
    <lineage>
        <taxon>Eukaryota</taxon>
        <taxon>Viridiplantae</taxon>
        <taxon>Streptophyta</taxon>
        <taxon>Embryophyta</taxon>
        <taxon>Tracheophyta</taxon>
        <taxon>Spermatophyta</taxon>
        <taxon>Magnoliopsida</taxon>
        <taxon>eudicotyledons</taxon>
        <taxon>Gunneridae</taxon>
        <taxon>Pentapetalae</taxon>
        <taxon>rosids</taxon>
        <taxon>fabids</taxon>
        <taxon>Malpighiales</taxon>
        <taxon>Rhizophoraceae</taxon>
        <taxon>Rhizophora</taxon>
    </lineage>
</organism>
<reference evidence="1" key="1">
    <citation type="submission" date="2018-02" db="EMBL/GenBank/DDBJ databases">
        <title>Rhizophora mucronata_Transcriptome.</title>
        <authorList>
            <person name="Meera S.P."/>
            <person name="Sreeshan A."/>
            <person name="Augustine A."/>
        </authorList>
    </citation>
    <scope>NUCLEOTIDE SEQUENCE</scope>
    <source>
        <tissue evidence="1">Leaf</tissue>
    </source>
</reference>
<sequence>MIDTCFCFFFSKFYF</sequence>
<dbReference type="EMBL" id="GGEC01072118">
    <property type="protein sequence ID" value="MBX52602.1"/>
    <property type="molecule type" value="Transcribed_RNA"/>
</dbReference>
<evidence type="ECO:0000313" key="1">
    <source>
        <dbReference type="EMBL" id="MBX52602.1"/>
    </source>
</evidence>
<name>A0A2P2PD00_RHIMU</name>
<proteinExistence type="predicted"/>